<comment type="caution">
    <text evidence="1">The sequence shown here is derived from an EMBL/GenBank/DDBJ whole genome shotgun (WGS) entry which is preliminary data.</text>
</comment>
<evidence type="ECO:0000313" key="2">
    <source>
        <dbReference type="Proteomes" id="UP001529338"/>
    </source>
</evidence>
<dbReference type="RefSeq" id="WP_289453246.1">
    <property type="nucleotide sequence ID" value="NZ_JAUCGQ010000001.1"/>
</dbReference>
<proteinExistence type="predicted"/>
<accession>A0ABT7SC16</accession>
<dbReference type="Proteomes" id="UP001529338">
    <property type="component" value="Unassembled WGS sequence"/>
</dbReference>
<dbReference type="EMBL" id="JAUCGQ010000001">
    <property type="protein sequence ID" value="MDM7853725.1"/>
    <property type="molecule type" value="Genomic_DNA"/>
</dbReference>
<keyword evidence="2" id="KW-1185">Reference proteome</keyword>
<organism evidence="1 2">
    <name type="scientific">Cellulomonas alba</name>
    <dbReference type="NCBI Taxonomy" id="3053467"/>
    <lineage>
        <taxon>Bacteria</taxon>
        <taxon>Bacillati</taxon>
        <taxon>Actinomycetota</taxon>
        <taxon>Actinomycetes</taxon>
        <taxon>Micrococcales</taxon>
        <taxon>Cellulomonadaceae</taxon>
        <taxon>Cellulomonas</taxon>
    </lineage>
</organism>
<reference evidence="1 2" key="1">
    <citation type="submission" date="2023-06" db="EMBL/GenBank/DDBJ databases">
        <title>Cellulomonas sp. MW4 Whole genome sequence.</title>
        <authorList>
            <person name="Park S."/>
        </authorList>
    </citation>
    <scope>NUCLEOTIDE SEQUENCE [LARGE SCALE GENOMIC DNA]</scope>
    <source>
        <strain evidence="1 2">MW4</strain>
    </source>
</reference>
<sequence>MPVTSRHLAATDRARLDLSDDRVLAAVRLADGRRAVVSRRAFFVLTDDAVRRDAWCDVDRGSLDPESRALTVRWVSGEGDVLVLGDERSSVAFTQMFRERVQASVVHAVSVELGGGRAPLRVALRRDEDGALFTQVVGDAGVDLSDPATLARVEAAEGEVREAAGLRR</sequence>
<name>A0ABT7SC16_9CELL</name>
<gene>
    <name evidence="1" type="ORF">QRT04_02175</name>
</gene>
<protein>
    <submittedName>
        <fullName evidence="1">Uncharacterized protein</fullName>
    </submittedName>
</protein>
<evidence type="ECO:0000313" key="1">
    <source>
        <dbReference type="EMBL" id="MDM7853725.1"/>
    </source>
</evidence>